<gene>
    <name evidence="6" type="primary">nadX</name>
    <name evidence="9" type="ORF">HMPREF0179_00309</name>
</gene>
<dbReference type="EC" id="1.4.1.21" evidence="6"/>
<feature type="domain" description="Aspartate/homoserine dehydrogenase NAD-binding" evidence="8">
    <location>
        <begin position="10"/>
        <end position="114"/>
    </location>
</feature>
<comment type="function">
    <text evidence="6">Specifically catalyzes the NAD or NADP-dependent dehydrogenation of L-aspartate to iminoaspartate.</text>
</comment>
<evidence type="ECO:0000256" key="2">
    <source>
        <dbReference type="ARBA" id="ARBA00022642"/>
    </source>
</evidence>
<dbReference type="GO" id="GO:0009435">
    <property type="term" value="P:NAD+ biosynthetic process"/>
    <property type="evidence" value="ECO:0007669"/>
    <property type="project" value="UniProtKB-UniRule"/>
</dbReference>
<accession>E5Y299</accession>
<name>E5Y299_BILW3</name>
<comment type="caution">
    <text evidence="9">The sequence shown here is derived from an EMBL/GenBank/DDBJ whole genome shotgun (WGS) entry which is preliminary data.</text>
</comment>
<dbReference type="InterPro" id="IPR005106">
    <property type="entry name" value="Asp/hSer_DH_NAD-bd"/>
</dbReference>
<comment type="pathway">
    <text evidence="6">Cofactor biosynthesis; NAD(+) biosynthesis; iminoaspartate from L-aspartate (dehydrogenase route): step 1/1.</text>
</comment>
<dbReference type="SUPFAM" id="SSF51735">
    <property type="entry name" value="NAD(P)-binding Rossmann-fold domains"/>
    <property type="match status" value="1"/>
</dbReference>
<comment type="catalytic activity">
    <reaction evidence="6">
        <text>L-aspartate + NADP(+) + H2O = oxaloacetate + NH4(+) + NADPH + H(+)</text>
        <dbReference type="Rhea" id="RHEA:11784"/>
        <dbReference type="ChEBI" id="CHEBI:15377"/>
        <dbReference type="ChEBI" id="CHEBI:15378"/>
        <dbReference type="ChEBI" id="CHEBI:16452"/>
        <dbReference type="ChEBI" id="CHEBI:28938"/>
        <dbReference type="ChEBI" id="CHEBI:29991"/>
        <dbReference type="ChEBI" id="CHEBI:57783"/>
        <dbReference type="ChEBI" id="CHEBI:58349"/>
        <dbReference type="EC" id="1.4.1.21"/>
    </reaction>
</comment>
<evidence type="ECO:0000256" key="5">
    <source>
        <dbReference type="ARBA" id="ARBA00023027"/>
    </source>
</evidence>
<dbReference type="PANTHER" id="PTHR31873">
    <property type="entry name" value="L-ASPARTATE DEHYDROGENASE-RELATED"/>
    <property type="match status" value="1"/>
</dbReference>
<protein>
    <recommendedName>
        <fullName evidence="6">L-aspartate dehydrogenase</fullName>
        <ecNumber evidence="6">1.4.1.21</ecNumber>
    </recommendedName>
</protein>
<comment type="catalytic activity">
    <reaction evidence="6">
        <text>L-aspartate + NAD(+) + H2O = oxaloacetate + NH4(+) + NADH + H(+)</text>
        <dbReference type="Rhea" id="RHEA:11788"/>
        <dbReference type="ChEBI" id="CHEBI:15377"/>
        <dbReference type="ChEBI" id="CHEBI:15378"/>
        <dbReference type="ChEBI" id="CHEBI:16452"/>
        <dbReference type="ChEBI" id="CHEBI:28938"/>
        <dbReference type="ChEBI" id="CHEBI:29991"/>
        <dbReference type="ChEBI" id="CHEBI:57540"/>
        <dbReference type="ChEBI" id="CHEBI:57945"/>
        <dbReference type="EC" id="1.4.1.21"/>
    </reaction>
</comment>
<dbReference type="InterPro" id="IPR002811">
    <property type="entry name" value="Asp_DH"/>
</dbReference>
<dbReference type="GO" id="GO:0050661">
    <property type="term" value="F:NADP binding"/>
    <property type="evidence" value="ECO:0007669"/>
    <property type="project" value="UniProtKB-UniRule"/>
</dbReference>
<evidence type="ECO:0000256" key="1">
    <source>
        <dbReference type="ARBA" id="ARBA00008331"/>
    </source>
</evidence>
<keyword evidence="5 6" id="KW-0520">NAD</keyword>
<dbReference type="EMBL" id="ADCP02000002">
    <property type="protein sequence ID" value="EFV45866.2"/>
    <property type="molecule type" value="Genomic_DNA"/>
</dbReference>
<feature type="binding site" evidence="6">
    <location>
        <position position="121"/>
    </location>
    <ligand>
        <name>NAD(+)</name>
        <dbReference type="ChEBI" id="CHEBI:57540"/>
    </ligand>
</feature>
<evidence type="ECO:0000256" key="3">
    <source>
        <dbReference type="ARBA" id="ARBA00022857"/>
    </source>
</evidence>
<evidence type="ECO:0000313" key="10">
    <source>
        <dbReference type="Proteomes" id="UP000006034"/>
    </source>
</evidence>
<dbReference type="PIRSF" id="PIRSF005227">
    <property type="entry name" value="Asp_dh_NAD_syn"/>
    <property type="match status" value="1"/>
</dbReference>
<sequence>MRPAFLGIIGCGAMGRLIARHVREQLPSYRLGGLFSRTTAHAEGLALELGDVPVLGLQQLIETCDLLVEATSAAAMPDIVRACLAAGKAVVPLSVGGFSLDPALLRDVEAARAAVHVPSGAIAGLDGIRAMREMGLDAVTLTTVKHPRSLGQMPPLSELIPPTAEEALIMSPEARLLFSGTAEEAIRRFPANVNVAVSLGLAGLGFSRTRVRLFADPCAAGTLHHISARAGDCTLETMTRPAPLPQNPRSSALAMYSVPALLRGLAANPKLAG</sequence>
<dbReference type="HOGENOM" id="CLU_089550_0_0_7"/>
<dbReference type="InterPro" id="IPR036291">
    <property type="entry name" value="NAD(P)-bd_dom_sf"/>
</dbReference>
<dbReference type="InterPro" id="IPR011182">
    <property type="entry name" value="L-Asp_DH"/>
</dbReference>
<evidence type="ECO:0000256" key="4">
    <source>
        <dbReference type="ARBA" id="ARBA00023002"/>
    </source>
</evidence>
<dbReference type="GeneID" id="78086907"/>
<evidence type="ECO:0000313" key="9">
    <source>
        <dbReference type="EMBL" id="EFV45866.2"/>
    </source>
</evidence>
<evidence type="ECO:0000259" key="7">
    <source>
        <dbReference type="Pfam" id="PF01958"/>
    </source>
</evidence>
<dbReference type="GO" id="GO:0051287">
    <property type="term" value="F:NAD binding"/>
    <property type="evidence" value="ECO:0007669"/>
    <property type="project" value="UniProtKB-UniRule"/>
</dbReference>
<dbReference type="UniPathway" id="UPA00253">
    <property type="reaction ID" value="UER00456"/>
</dbReference>
<reference evidence="9 10" key="2">
    <citation type="submission" date="2013-04" db="EMBL/GenBank/DDBJ databases">
        <title>The Genome Sequence of Bilophila wadsworthia 3_1_6.</title>
        <authorList>
            <consortium name="The Broad Institute Genomics Platform"/>
            <person name="Earl A."/>
            <person name="Ward D."/>
            <person name="Feldgarden M."/>
            <person name="Gevers D."/>
            <person name="Sibley C."/>
            <person name="Strauss J."/>
            <person name="Allen-Vercoe E."/>
            <person name="Walker B."/>
            <person name="Young S."/>
            <person name="Zeng Q."/>
            <person name="Gargeya S."/>
            <person name="Fitzgerald M."/>
            <person name="Haas B."/>
            <person name="Abouelleil A."/>
            <person name="Allen A.W."/>
            <person name="Alvarado L."/>
            <person name="Arachchi H.M."/>
            <person name="Berlin A.M."/>
            <person name="Chapman S.B."/>
            <person name="Gainer-Dewar J."/>
            <person name="Goldberg J."/>
            <person name="Griggs A."/>
            <person name="Gujja S."/>
            <person name="Hansen M."/>
            <person name="Howarth C."/>
            <person name="Imamovic A."/>
            <person name="Ireland A."/>
            <person name="Larimer J."/>
            <person name="McCowan C."/>
            <person name="Murphy C."/>
            <person name="Pearson M."/>
            <person name="Poon T.W."/>
            <person name="Priest M."/>
            <person name="Roberts A."/>
            <person name="Saif S."/>
            <person name="Shea T."/>
            <person name="Sisk P."/>
            <person name="Sykes S."/>
            <person name="Wortman J."/>
            <person name="Nusbaum C."/>
            <person name="Birren B."/>
        </authorList>
    </citation>
    <scope>NUCLEOTIDE SEQUENCE [LARGE SCALE GENOMIC DNA]</scope>
    <source>
        <strain evidence="9 10">3_1_6</strain>
    </source>
</reference>
<organism evidence="9 10">
    <name type="scientific">Bilophila wadsworthia (strain 3_1_6)</name>
    <dbReference type="NCBI Taxonomy" id="563192"/>
    <lineage>
        <taxon>Bacteria</taxon>
        <taxon>Pseudomonadati</taxon>
        <taxon>Thermodesulfobacteriota</taxon>
        <taxon>Desulfovibrionia</taxon>
        <taxon>Desulfovibrionales</taxon>
        <taxon>Desulfovibrionaceae</taxon>
        <taxon>Bilophila</taxon>
    </lineage>
</organism>
<dbReference type="Gene3D" id="3.30.360.10">
    <property type="entry name" value="Dihydrodipicolinate Reductase, domain 2"/>
    <property type="match status" value="1"/>
</dbReference>
<dbReference type="SUPFAM" id="SSF55347">
    <property type="entry name" value="Glyceraldehyde-3-phosphate dehydrogenase-like, C-terminal domain"/>
    <property type="match status" value="1"/>
</dbReference>
<dbReference type="Pfam" id="PF01958">
    <property type="entry name" value="Asp_DH_C"/>
    <property type="match status" value="1"/>
</dbReference>
<dbReference type="RefSeq" id="WP_016360898.1">
    <property type="nucleotide sequence ID" value="NZ_KE150239.1"/>
</dbReference>
<dbReference type="Gene3D" id="3.40.50.720">
    <property type="entry name" value="NAD(P)-binding Rossmann-like Domain"/>
    <property type="match status" value="1"/>
</dbReference>
<evidence type="ECO:0000256" key="6">
    <source>
        <dbReference type="HAMAP-Rule" id="MF_01265"/>
    </source>
</evidence>
<dbReference type="HAMAP" id="MF_01265">
    <property type="entry name" value="NadX"/>
    <property type="match status" value="1"/>
</dbReference>
<dbReference type="Pfam" id="PF03447">
    <property type="entry name" value="NAD_binding_3"/>
    <property type="match status" value="1"/>
</dbReference>
<feature type="domain" description="Aspartate dehydrogenase" evidence="7">
    <location>
        <begin position="173"/>
        <end position="258"/>
    </location>
</feature>
<dbReference type="eggNOG" id="COG1712">
    <property type="taxonomic scope" value="Bacteria"/>
</dbReference>
<dbReference type="Proteomes" id="UP000006034">
    <property type="component" value="Unassembled WGS sequence"/>
</dbReference>
<feature type="active site" evidence="6">
    <location>
        <position position="224"/>
    </location>
</feature>
<reference evidence="9 10" key="1">
    <citation type="submission" date="2010-10" db="EMBL/GenBank/DDBJ databases">
        <authorList>
            <consortium name="The Broad Institute Genome Sequencing Platform"/>
            <person name="Ward D."/>
            <person name="Earl A."/>
            <person name="Feldgarden M."/>
            <person name="Young S.K."/>
            <person name="Gargeya S."/>
            <person name="Zeng Q."/>
            <person name="Alvarado L."/>
            <person name="Berlin A."/>
            <person name="Bochicchio J."/>
            <person name="Chapman S.B."/>
            <person name="Chen Z."/>
            <person name="Freedman E."/>
            <person name="Gellesch M."/>
            <person name="Goldberg J."/>
            <person name="Griggs A."/>
            <person name="Gujja S."/>
            <person name="Heilman E."/>
            <person name="Heiman D."/>
            <person name="Howarth C."/>
            <person name="Mehta T."/>
            <person name="Neiman D."/>
            <person name="Pearson M."/>
            <person name="Roberts A."/>
            <person name="Saif S."/>
            <person name="Shea T."/>
            <person name="Shenoy N."/>
            <person name="Sisk P."/>
            <person name="Stolte C."/>
            <person name="Sykes S."/>
            <person name="White J."/>
            <person name="Yandava C."/>
            <person name="Allen-Vercoe E."/>
            <person name="Sibley C."/>
            <person name="Ambrose C.E."/>
            <person name="Strauss J."/>
            <person name="Daigneault M."/>
            <person name="Haas B."/>
            <person name="Nusbaum C."/>
            <person name="Birren B."/>
        </authorList>
    </citation>
    <scope>NUCLEOTIDE SEQUENCE [LARGE SCALE GENOMIC DNA]</scope>
    <source>
        <strain evidence="9 10">3_1_6</strain>
    </source>
</reference>
<dbReference type="AlphaFoldDB" id="E5Y299"/>
<evidence type="ECO:0000259" key="8">
    <source>
        <dbReference type="Pfam" id="PF03447"/>
    </source>
</evidence>
<keyword evidence="4 6" id="KW-0560">Oxidoreductase</keyword>
<proteinExistence type="inferred from homology"/>
<keyword evidence="10" id="KW-1185">Reference proteome</keyword>
<dbReference type="GO" id="GO:0016639">
    <property type="term" value="F:oxidoreductase activity, acting on the CH-NH2 group of donors, NAD or NADP as acceptor"/>
    <property type="evidence" value="ECO:0007669"/>
    <property type="project" value="UniProtKB-UniRule"/>
</dbReference>
<keyword evidence="3 6" id="KW-0521">NADP</keyword>
<comment type="similarity">
    <text evidence="1 6">Belongs to the L-aspartate dehydrogenase family.</text>
</comment>
<dbReference type="InterPro" id="IPR020626">
    <property type="entry name" value="Asp_DH_prok"/>
</dbReference>
<dbReference type="STRING" id="563192.HMPREF0179_00309"/>
<dbReference type="GO" id="GO:0033735">
    <property type="term" value="F:aspartate dehydrogenase [NAD(P)+] activity"/>
    <property type="evidence" value="ECO:0007669"/>
    <property type="project" value="UniProtKB-EC"/>
</dbReference>
<dbReference type="PANTHER" id="PTHR31873:SF6">
    <property type="entry name" value="ASPARTATE DEHYDROGENASE DOMAIN-CONTAINING PROTEIN"/>
    <property type="match status" value="1"/>
</dbReference>
<dbReference type="OrthoDB" id="8456681at2"/>
<keyword evidence="2 6" id="KW-0662">Pyridine nucleotide biosynthesis</keyword>
<comment type="miscellaneous">
    <text evidence="6">The iminoaspartate product is unstable in aqueous solution and can decompose to oxaloacetate and ammonia.</text>
</comment>
<feature type="binding site" evidence="6">
    <location>
        <position position="194"/>
    </location>
    <ligand>
        <name>NAD(+)</name>
        <dbReference type="ChEBI" id="CHEBI:57540"/>
    </ligand>
</feature>